<evidence type="ECO:0000313" key="2">
    <source>
        <dbReference type="EMBL" id="OGD89175.1"/>
    </source>
</evidence>
<proteinExistence type="inferred from homology"/>
<dbReference type="InterPro" id="IPR035917">
    <property type="entry name" value="YjbQ-like_sf"/>
</dbReference>
<dbReference type="Proteomes" id="UP000177369">
    <property type="component" value="Unassembled WGS sequence"/>
</dbReference>
<name>A0A1F5GBF9_9BACT</name>
<dbReference type="PIRSF" id="PIRSF004681">
    <property type="entry name" value="UCP004681"/>
    <property type="match status" value="1"/>
</dbReference>
<dbReference type="Gene3D" id="2.60.120.460">
    <property type="entry name" value="YjbQ-like"/>
    <property type="match status" value="1"/>
</dbReference>
<dbReference type="SUPFAM" id="SSF111038">
    <property type="entry name" value="YjbQ-like"/>
    <property type="match status" value="1"/>
</dbReference>
<dbReference type="PANTHER" id="PTHR30615">
    <property type="entry name" value="UNCHARACTERIZED PROTEIN YJBQ-RELATED"/>
    <property type="match status" value="1"/>
</dbReference>
<gene>
    <name evidence="2" type="ORF">A3D04_03575</name>
</gene>
<dbReference type="PANTHER" id="PTHR30615:SF8">
    <property type="entry name" value="UPF0047 PROTEIN C4A8.02C"/>
    <property type="match status" value="1"/>
</dbReference>
<comment type="similarity">
    <text evidence="1">Belongs to the UPF0047 family.</text>
</comment>
<dbReference type="Pfam" id="PF01894">
    <property type="entry name" value="YjbQ"/>
    <property type="match status" value="1"/>
</dbReference>
<evidence type="ECO:0008006" key="4">
    <source>
        <dbReference type="Google" id="ProtNLM"/>
    </source>
</evidence>
<organism evidence="2 3">
    <name type="scientific">Candidatus Curtissbacteria bacterium RIFCSPHIGHO2_02_FULL_40_16b</name>
    <dbReference type="NCBI Taxonomy" id="1797714"/>
    <lineage>
        <taxon>Bacteria</taxon>
        <taxon>Candidatus Curtissiibacteriota</taxon>
    </lineage>
</organism>
<protein>
    <recommendedName>
        <fullName evidence="4">Secondary thiamine-phosphate synthase enzyme</fullName>
    </recommendedName>
</protein>
<dbReference type="STRING" id="1797714.A3D04_03575"/>
<accession>A0A1F5GBF9</accession>
<dbReference type="NCBIfam" id="TIGR00149">
    <property type="entry name" value="TIGR00149_YjbQ"/>
    <property type="match status" value="1"/>
</dbReference>
<sequence>MKISIKTSKNKEIVDITEKVEEVLSEQNIKNGVCNIHLTHTTAALTTADLDPGTDEDLSTAFEAIVPKLVWRHPHDPAHTPDHIASALIGTSISIPFENKKLILGSWQRIILAEFAGPRERTMVITLLS</sequence>
<dbReference type="AlphaFoldDB" id="A0A1F5GBF9"/>
<comment type="caution">
    <text evidence="2">The sequence shown here is derived from an EMBL/GenBank/DDBJ whole genome shotgun (WGS) entry which is preliminary data.</text>
</comment>
<evidence type="ECO:0000256" key="1">
    <source>
        <dbReference type="ARBA" id="ARBA00005534"/>
    </source>
</evidence>
<dbReference type="InterPro" id="IPR001602">
    <property type="entry name" value="UPF0047_YjbQ-like"/>
</dbReference>
<reference evidence="2 3" key="1">
    <citation type="journal article" date="2016" name="Nat. Commun.">
        <title>Thousands of microbial genomes shed light on interconnected biogeochemical processes in an aquifer system.</title>
        <authorList>
            <person name="Anantharaman K."/>
            <person name="Brown C.T."/>
            <person name="Hug L.A."/>
            <person name="Sharon I."/>
            <person name="Castelle C.J."/>
            <person name="Probst A.J."/>
            <person name="Thomas B.C."/>
            <person name="Singh A."/>
            <person name="Wilkins M.J."/>
            <person name="Karaoz U."/>
            <person name="Brodie E.L."/>
            <person name="Williams K.H."/>
            <person name="Hubbard S.S."/>
            <person name="Banfield J.F."/>
        </authorList>
    </citation>
    <scope>NUCLEOTIDE SEQUENCE [LARGE SCALE GENOMIC DNA]</scope>
</reference>
<dbReference type="EMBL" id="MFBD01000010">
    <property type="protein sequence ID" value="OGD89175.1"/>
    <property type="molecule type" value="Genomic_DNA"/>
</dbReference>
<evidence type="ECO:0000313" key="3">
    <source>
        <dbReference type="Proteomes" id="UP000177369"/>
    </source>
</evidence>